<organism evidence="8">
    <name type="scientific">Guillardia theta</name>
    <name type="common">Cryptophyte</name>
    <name type="synonym">Cryptomonas phi</name>
    <dbReference type="NCBI Taxonomy" id="55529"/>
    <lineage>
        <taxon>Eukaryota</taxon>
        <taxon>Cryptophyceae</taxon>
        <taxon>Pyrenomonadales</taxon>
        <taxon>Geminigeraceae</taxon>
        <taxon>Guillardia</taxon>
    </lineage>
</organism>
<keyword evidence="2 4" id="KW-0863">Zinc-finger</keyword>
<feature type="region of interest" description="Disordered" evidence="5">
    <location>
        <begin position="168"/>
        <end position="200"/>
    </location>
</feature>
<feature type="chain" id="PRO_5031413966" description="DNL-type domain-containing protein" evidence="6">
    <location>
        <begin position="23"/>
        <end position="305"/>
    </location>
</feature>
<dbReference type="PANTHER" id="PTHR20922:SF13">
    <property type="entry name" value="DNL-TYPE ZINC FINGER PROTEIN"/>
    <property type="match status" value="1"/>
</dbReference>
<feature type="compositionally biased region" description="Basic and acidic residues" evidence="5">
    <location>
        <begin position="172"/>
        <end position="197"/>
    </location>
</feature>
<feature type="signal peptide" evidence="6">
    <location>
        <begin position="1"/>
        <end position="22"/>
    </location>
</feature>
<keyword evidence="6" id="KW-0732">Signal</keyword>
<keyword evidence="1" id="KW-0479">Metal-binding</keyword>
<evidence type="ECO:0000313" key="8">
    <source>
        <dbReference type="EMBL" id="CAE2326158.1"/>
    </source>
</evidence>
<dbReference type="GO" id="GO:0050821">
    <property type="term" value="P:protein stabilization"/>
    <property type="evidence" value="ECO:0007669"/>
    <property type="project" value="TreeGrafter"/>
</dbReference>
<dbReference type="PROSITE" id="PS51501">
    <property type="entry name" value="ZF_DNL"/>
    <property type="match status" value="1"/>
</dbReference>
<dbReference type="Pfam" id="PF05180">
    <property type="entry name" value="zf-DNL"/>
    <property type="match status" value="1"/>
</dbReference>
<dbReference type="PANTHER" id="PTHR20922">
    <property type="entry name" value="DNL-TYPE ZINC FINGER PROTEIN"/>
    <property type="match status" value="1"/>
</dbReference>
<dbReference type="GO" id="GO:0006457">
    <property type="term" value="P:protein folding"/>
    <property type="evidence" value="ECO:0007669"/>
    <property type="project" value="TreeGrafter"/>
</dbReference>
<accession>A0A7S4UKG9</accession>
<evidence type="ECO:0000256" key="6">
    <source>
        <dbReference type="SAM" id="SignalP"/>
    </source>
</evidence>
<evidence type="ECO:0000256" key="1">
    <source>
        <dbReference type="ARBA" id="ARBA00022723"/>
    </source>
</evidence>
<proteinExistence type="predicted"/>
<evidence type="ECO:0000256" key="5">
    <source>
        <dbReference type="SAM" id="MobiDB-lite"/>
    </source>
</evidence>
<dbReference type="InterPro" id="IPR024158">
    <property type="entry name" value="Mt_import_TIM15"/>
</dbReference>
<dbReference type="EMBL" id="HBKN01038726">
    <property type="protein sequence ID" value="CAE2326158.1"/>
    <property type="molecule type" value="Transcribed_RNA"/>
</dbReference>
<keyword evidence="3" id="KW-0862">Zinc</keyword>
<dbReference type="AlphaFoldDB" id="A0A7S4UKG9"/>
<name>A0A7S4UKG9_GUITH</name>
<evidence type="ECO:0000259" key="7">
    <source>
        <dbReference type="PROSITE" id="PS51501"/>
    </source>
</evidence>
<dbReference type="GO" id="GO:0030150">
    <property type="term" value="P:protein import into mitochondrial matrix"/>
    <property type="evidence" value="ECO:0007669"/>
    <property type="project" value="TreeGrafter"/>
</dbReference>
<dbReference type="GO" id="GO:0005739">
    <property type="term" value="C:mitochondrion"/>
    <property type="evidence" value="ECO:0007669"/>
    <property type="project" value="TreeGrafter"/>
</dbReference>
<dbReference type="InterPro" id="IPR007853">
    <property type="entry name" value="Znf_DNL-typ"/>
</dbReference>
<dbReference type="GO" id="GO:0051087">
    <property type="term" value="F:protein-folding chaperone binding"/>
    <property type="evidence" value="ECO:0007669"/>
    <property type="project" value="TreeGrafter"/>
</dbReference>
<dbReference type="GO" id="GO:0008270">
    <property type="term" value="F:zinc ion binding"/>
    <property type="evidence" value="ECO:0007669"/>
    <property type="project" value="UniProtKB-KW"/>
</dbReference>
<evidence type="ECO:0000256" key="4">
    <source>
        <dbReference type="PROSITE-ProRule" id="PRU00834"/>
    </source>
</evidence>
<protein>
    <recommendedName>
        <fullName evidence="7">DNL-type domain-containing protein</fullName>
    </recommendedName>
</protein>
<evidence type="ECO:0000256" key="3">
    <source>
        <dbReference type="ARBA" id="ARBA00022833"/>
    </source>
</evidence>
<sequence>MTSSAVLIRGFFLLLFFGLVTSSALLEPGFYNHGDWDSVKEDMFGFKSRAVIRGSELFLNVSKDNELIYSEKVMDLPKRLSEDAKRSDMYSKKDYDERLKRARAQKSSSPLGFVEPGMLLFGNRGINSLDRRRACPPCVSIEHVVKARHARQMSRLSALCLQARSGGNKGFGRQESDDEIAKREQEKKMSSFSKDKAQNPGKYPEMQIVFTCNKCETRQSKIFTRMAYEKGVVIVKCDGCGVQHLLADNLGYFYDSTGRRSVNVEDFLRERGESVDNRLSKEGVSEIKMKPQIRQDGTVEVLADE</sequence>
<feature type="domain" description="DNL-type" evidence="7">
    <location>
        <begin position="201"/>
        <end position="300"/>
    </location>
</feature>
<evidence type="ECO:0000256" key="2">
    <source>
        <dbReference type="ARBA" id="ARBA00022771"/>
    </source>
</evidence>
<reference evidence="8" key="1">
    <citation type="submission" date="2021-01" db="EMBL/GenBank/DDBJ databases">
        <authorList>
            <person name="Corre E."/>
            <person name="Pelletier E."/>
            <person name="Niang G."/>
            <person name="Scheremetjew M."/>
            <person name="Finn R."/>
            <person name="Kale V."/>
            <person name="Holt S."/>
            <person name="Cochrane G."/>
            <person name="Meng A."/>
            <person name="Brown T."/>
            <person name="Cohen L."/>
        </authorList>
    </citation>
    <scope>NUCLEOTIDE SEQUENCE</scope>
    <source>
        <strain evidence="8">CCMP 2712</strain>
    </source>
</reference>
<gene>
    <name evidence="8" type="ORF">GTHE00462_LOCUS30326</name>
</gene>